<evidence type="ECO:0000259" key="9">
    <source>
        <dbReference type="Pfam" id="PF07732"/>
    </source>
</evidence>
<accession>A0ABP0CRH5</accession>
<dbReference type="InterPro" id="IPR011706">
    <property type="entry name" value="Cu-oxidase_C"/>
</dbReference>
<proteinExistence type="inferred from homology"/>
<keyword evidence="4" id="KW-0560">Oxidoreductase</keyword>
<dbReference type="SUPFAM" id="SSF49503">
    <property type="entry name" value="Cupredoxins"/>
    <property type="match status" value="3"/>
</dbReference>
<evidence type="ECO:0000256" key="3">
    <source>
        <dbReference type="ARBA" id="ARBA00022729"/>
    </source>
</evidence>
<dbReference type="Gene3D" id="2.60.40.420">
    <property type="entry name" value="Cupredoxins - blue copper proteins"/>
    <property type="match status" value="3"/>
</dbReference>
<feature type="domain" description="Plastocyanin-like" evidence="8">
    <location>
        <begin position="365"/>
        <end position="495"/>
    </location>
</feature>
<dbReference type="EMBL" id="CAWUHD010000138">
    <property type="protein sequence ID" value="CAK7234747.1"/>
    <property type="molecule type" value="Genomic_DNA"/>
</dbReference>
<dbReference type="InterPro" id="IPR044130">
    <property type="entry name" value="CuRO_2_Fet3-like"/>
</dbReference>
<keyword evidence="5" id="KW-0186">Copper</keyword>
<dbReference type="Pfam" id="PF07731">
    <property type="entry name" value="Cu-oxidase_2"/>
    <property type="match status" value="1"/>
</dbReference>
<feature type="chain" id="PRO_5047356604" evidence="6">
    <location>
        <begin position="22"/>
        <end position="569"/>
    </location>
</feature>
<keyword evidence="3 6" id="KW-0732">Signal</keyword>
<evidence type="ECO:0000259" key="8">
    <source>
        <dbReference type="Pfam" id="PF07731"/>
    </source>
</evidence>
<evidence type="ECO:0000256" key="5">
    <source>
        <dbReference type="ARBA" id="ARBA00023008"/>
    </source>
</evidence>
<dbReference type="InterPro" id="IPR033138">
    <property type="entry name" value="Cu_oxidase_CS"/>
</dbReference>
<keyword evidence="11" id="KW-1185">Reference proteome</keyword>
<dbReference type="PROSITE" id="PS00079">
    <property type="entry name" value="MULTICOPPER_OXIDASE1"/>
    <property type="match status" value="2"/>
</dbReference>
<evidence type="ECO:0000256" key="2">
    <source>
        <dbReference type="ARBA" id="ARBA00022723"/>
    </source>
</evidence>
<feature type="domain" description="Plastocyanin-like" evidence="7">
    <location>
        <begin position="154"/>
        <end position="277"/>
    </location>
</feature>
<dbReference type="Pfam" id="PF00394">
    <property type="entry name" value="Cu-oxidase"/>
    <property type="match status" value="1"/>
</dbReference>
<feature type="domain" description="Plastocyanin-like" evidence="9">
    <location>
        <begin position="30"/>
        <end position="145"/>
    </location>
</feature>
<evidence type="ECO:0000313" key="10">
    <source>
        <dbReference type="EMBL" id="CAK7234747.1"/>
    </source>
</evidence>
<dbReference type="InterPro" id="IPR002355">
    <property type="entry name" value="Cu_oxidase_Cu_BS"/>
</dbReference>
<evidence type="ECO:0000313" key="11">
    <source>
        <dbReference type="Proteomes" id="UP001642482"/>
    </source>
</evidence>
<protein>
    <submittedName>
        <fullName evidence="10">Uncharacterized protein</fullName>
    </submittedName>
</protein>
<dbReference type="InterPro" id="IPR045087">
    <property type="entry name" value="Cu-oxidase_fam"/>
</dbReference>
<dbReference type="Proteomes" id="UP001642482">
    <property type="component" value="Unassembled WGS sequence"/>
</dbReference>
<comment type="caution">
    <text evidence="10">The sequence shown here is derived from an EMBL/GenBank/DDBJ whole genome shotgun (WGS) entry which is preliminary data.</text>
</comment>
<dbReference type="InterPro" id="IPR001117">
    <property type="entry name" value="Cu-oxidase_2nd"/>
</dbReference>
<feature type="signal peptide" evidence="6">
    <location>
        <begin position="1"/>
        <end position="21"/>
    </location>
</feature>
<name>A0ABP0CRH5_9PEZI</name>
<keyword evidence="2" id="KW-0479">Metal-binding</keyword>
<evidence type="ECO:0000256" key="1">
    <source>
        <dbReference type="ARBA" id="ARBA00010609"/>
    </source>
</evidence>
<dbReference type="PROSITE" id="PS00080">
    <property type="entry name" value="MULTICOPPER_OXIDASE2"/>
    <property type="match status" value="1"/>
</dbReference>
<reference evidence="10 11" key="1">
    <citation type="submission" date="2024-01" db="EMBL/GenBank/DDBJ databases">
        <authorList>
            <person name="Allen C."/>
            <person name="Tagirdzhanova G."/>
        </authorList>
    </citation>
    <scope>NUCLEOTIDE SEQUENCE [LARGE SCALE GENOMIC DNA]</scope>
</reference>
<dbReference type="Pfam" id="PF07732">
    <property type="entry name" value="Cu-oxidase_3"/>
    <property type="match status" value="1"/>
</dbReference>
<dbReference type="CDD" id="cd13851">
    <property type="entry name" value="CuRO_1_Fet3p"/>
    <property type="match status" value="1"/>
</dbReference>
<evidence type="ECO:0000259" key="7">
    <source>
        <dbReference type="Pfam" id="PF00394"/>
    </source>
</evidence>
<comment type="similarity">
    <text evidence="1">Belongs to the multicopper oxidase family.</text>
</comment>
<gene>
    <name evidence="10" type="ORF">SEUCBS140593_009049</name>
</gene>
<dbReference type="PANTHER" id="PTHR11709:SF361">
    <property type="entry name" value="IRON TRANSPORT MULTICOPPER OXIDASE FET3"/>
    <property type="match status" value="1"/>
</dbReference>
<evidence type="ECO:0000256" key="6">
    <source>
        <dbReference type="SAM" id="SignalP"/>
    </source>
</evidence>
<organism evidence="10 11">
    <name type="scientific">Sporothrix eucalyptigena</name>
    <dbReference type="NCBI Taxonomy" id="1812306"/>
    <lineage>
        <taxon>Eukaryota</taxon>
        <taxon>Fungi</taxon>
        <taxon>Dikarya</taxon>
        <taxon>Ascomycota</taxon>
        <taxon>Pezizomycotina</taxon>
        <taxon>Sordariomycetes</taxon>
        <taxon>Sordariomycetidae</taxon>
        <taxon>Ophiostomatales</taxon>
        <taxon>Ophiostomataceae</taxon>
        <taxon>Sporothrix</taxon>
    </lineage>
</organism>
<dbReference type="PANTHER" id="PTHR11709">
    <property type="entry name" value="MULTI-COPPER OXIDASE"/>
    <property type="match status" value="1"/>
</dbReference>
<evidence type="ECO:0000256" key="4">
    <source>
        <dbReference type="ARBA" id="ARBA00023002"/>
    </source>
</evidence>
<sequence>MARLRFLPALTSVLLATQALAATVSVNWDVTWVNASPDGFERPVIGINGAWPCPTLEANAGDTIVLTLNNQLGNETTGLHFHGIDQIQTSWMDGPSGVTQCPVPPGSSITYTFVANAPGTYWYHSHNMGQYPDGLRGPMIVHDPNDPYAGQYDEEVILTVSDWYHDQSLTLVQNMLEASNTQFLPPFPDGIIVNEGLGSNVTFVVGKTYRFRIISFAAFASTMLHFDSHTMQVIMTDASYVQKAQAYQLRIAPAQRYDVLISCISRDHRNYPFLLSLDINRDFANDPPQAIVWPHNATGYLVMDPNGSYPQDVVSLWQPVNDVTMKPLDNAAALGPVAQTITLNFDFCTDVNGLPRACFNGQTYIAQKVPTMYSVATTGENNTNPIVYGDVNPFILATGSVINVVVNNLDSAIHPFHMHGHQFQVLDRPGSNTGSWSGHNRTFPASPMRRDTISINPNSYAVLRIQITNPGVFLFHCHIEWHVEMGLTATFIQSPELLRNVSFPQDHIDNCIKQSIPYRGNAAGNTQDVLDTSDFNTVPPTTYTGALYAAATATAAASRFRPRRVRTHL</sequence>
<dbReference type="InterPro" id="IPR011707">
    <property type="entry name" value="Cu-oxidase-like_N"/>
</dbReference>
<dbReference type="CDD" id="cd13877">
    <property type="entry name" value="CuRO_2_Fet3p_like"/>
    <property type="match status" value="1"/>
</dbReference>
<dbReference type="InterPro" id="IPR008972">
    <property type="entry name" value="Cupredoxin"/>
</dbReference>